<accession>A0A5E7FPA4</accession>
<keyword evidence="1 2" id="KW-0663">Pyridoxal phosphate</keyword>
<dbReference type="InterPro" id="IPR029066">
    <property type="entry name" value="PLP-binding_barrel"/>
</dbReference>
<evidence type="ECO:0000313" key="6">
    <source>
        <dbReference type="EMBL" id="VVO41010.1"/>
    </source>
</evidence>
<feature type="domain" description="Alanine racemase N-terminal" evidence="5">
    <location>
        <begin position="21"/>
        <end position="223"/>
    </location>
</feature>
<reference evidence="6 7" key="1">
    <citation type="submission" date="2019-09" db="EMBL/GenBank/DDBJ databases">
        <authorList>
            <person name="Chandra G."/>
            <person name="Truman W A."/>
        </authorList>
    </citation>
    <scope>NUCLEOTIDE SEQUENCE [LARGE SCALE GENOMIC DNA]</scope>
    <source>
        <strain evidence="6">PS723</strain>
    </source>
</reference>
<protein>
    <recommendedName>
        <fullName evidence="2">Pyridoxal phosphate homeostasis protein</fullName>
        <shortName evidence="2">PLP homeostasis protein</shortName>
    </recommendedName>
</protein>
<dbReference type="EMBL" id="CABVHY010000041">
    <property type="protein sequence ID" value="VVO41010.1"/>
    <property type="molecule type" value="Genomic_DNA"/>
</dbReference>
<sequence length="234" mass="25096">MSTIADNIALVQTRIQAAALAAQRDANSVHLLAVSKTKPAEALREAYAAGIRDFGENYLQEALGKQLELADLPLSWHFIGPIQSNKTRAIAENFAWVHSVDRLKIAQRLSEQRPAELPPLNICIQVNVSGEASKSGCTPADLPALASAINALPRLKLRGLMAIPEPTEDRAVQDAAFAAVQHLQASLNLSLDTLSMGMSHDLESAIAMGATWVRIGTALFGARDYGHMASPERG</sequence>
<dbReference type="NCBIfam" id="TIGR00044">
    <property type="entry name" value="YggS family pyridoxal phosphate-dependent enzyme"/>
    <property type="match status" value="1"/>
</dbReference>
<dbReference type="Gene3D" id="3.20.20.10">
    <property type="entry name" value="Alanine racemase"/>
    <property type="match status" value="1"/>
</dbReference>
<gene>
    <name evidence="6" type="primary">yggS</name>
    <name evidence="6" type="ORF">PS723_05841</name>
</gene>
<dbReference type="Pfam" id="PF01168">
    <property type="entry name" value="Ala_racemase_N"/>
    <property type="match status" value="1"/>
</dbReference>
<evidence type="ECO:0000259" key="5">
    <source>
        <dbReference type="Pfam" id="PF01168"/>
    </source>
</evidence>
<dbReference type="PANTHER" id="PTHR10146:SF14">
    <property type="entry name" value="PYRIDOXAL PHOSPHATE HOMEOSTASIS PROTEIN"/>
    <property type="match status" value="1"/>
</dbReference>
<dbReference type="PROSITE" id="PS01211">
    <property type="entry name" value="UPF0001"/>
    <property type="match status" value="1"/>
</dbReference>
<comment type="function">
    <text evidence="2">Pyridoxal 5'-phosphate (PLP)-binding protein, which is involved in PLP homeostasis.</text>
</comment>
<dbReference type="InterPro" id="IPR011078">
    <property type="entry name" value="PyrdxlP_homeostasis"/>
</dbReference>
<feature type="modified residue" description="N6-(pyridoxal phosphate)lysine" evidence="2 3">
    <location>
        <position position="36"/>
    </location>
</feature>
<evidence type="ECO:0000256" key="4">
    <source>
        <dbReference type="RuleBase" id="RU004514"/>
    </source>
</evidence>
<dbReference type="OrthoDB" id="9804072at2"/>
<dbReference type="FunFam" id="3.20.20.10:FF:000018">
    <property type="entry name" value="Pyridoxal phosphate homeostasis protein"/>
    <property type="match status" value="1"/>
</dbReference>
<dbReference type="CDD" id="cd06824">
    <property type="entry name" value="PLPDE_III_Yggs_like"/>
    <property type="match status" value="1"/>
</dbReference>
<dbReference type="RefSeq" id="WP_150807039.1">
    <property type="nucleotide sequence ID" value="NZ_CABVHY010000041.1"/>
</dbReference>
<dbReference type="PANTHER" id="PTHR10146">
    <property type="entry name" value="PROLINE SYNTHETASE CO-TRANSCRIBED BACTERIAL HOMOLOG PROTEIN"/>
    <property type="match status" value="1"/>
</dbReference>
<dbReference type="SUPFAM" id="SSF51419">
    <property type="entry name" value="PLP-binding barrel"/>
    <property type="match status" value="1"/>
</dbReference>
<proteinExistence type="inferred from homology"/>
<evidence type="ECO:0000256" key="2">
    <source>
        <dbReference type="HAMAP-Rule" id="MF_02087"/>
    </source>
</evidence>
<evidence type="ECO:0000313" key="7">
    <source>
        <dbReference type="Proteomes" id="UP000379480"/>
    </source>
</evidence>
<comment type="similarity">
    <text evidence="2 4">Belongs to the pyridoxal phosphate-binding protein YggS/PROSC family.</text>
</comment>
<evidence type="ECO:0000256" key="3">
    <source>
        <dbReference type="PIRSR" id="PIRSR004848-1"/>
    </source>
</evidence>
<dbReference type="InterPro" id="IPR001608">
    <property type="entry name" value="Ala_racemase_N"/>
</dbReference>
<name>A0A5E7FPA4_PSEFL</name>
<comment type="cofactor">
    <cofactor evidence="3">
        <name>pyridoxal 5'-phosphate</name>
        <dbReference type="ChEBI" id="CHEBI:597326"/>
    </cofactor>
</comment>
<dbReference type="HAMAP" id="MF_02087">
    <property type="entry name" value="PLP_homeostasis"/>
    <property type="match status" value="1"/>
</dbReference>
<dbReference type="PIRSF" id="PIRSF004848">
    <property type="entry name" value="YBL036c_PLPDEIII"/>
    <property type="match status" value="1"/>
</dbReference>
<dbReference type="Proteomes" id="UP000379480">
    <property type="component" value="Unassembled WGS sequence"/>
</dbReference>
<evidence type="ECO:0000256" key="1">
    <source>
        <dbReference type="ARBA" id="ARBA00022898"/>
    </source>
</evidence>
<dbReference type="AlphaFoldDB" id="A0A5E7FPA4"/>
<organism evidence="6 7">
    <name type="scientific">Pseudomonas fluorescens</name>
    <dbReference type="NCBI Taxonomy" id="294"/>
    <lineage>
        <taxon>Bacteria</taxon>
        <taxon>Pseudomonadati</taxon>
        <taxon>Pseudomonadota</taxon>
        <taxon>Gammaproteobacteria</taxon>
        <taxon>Pseudomonadales</taxon>
        <taxon>Pseudomonadaceae</taxon>
        <taxon>Pseudomonas</taxon>
    </lineage>
</organism>
<dbReference type="GO" id="GO:0030170">
    <property type="term" value="F:pyridoxal phosphate binding"/>
    <property type="evidence" value="ECO:0007669"/>
    <property type="project" value="UniProtKB-UniRule"/>
</dbReference>